<evidence type="ECO:0000259" key="1">
    <source>
        <dbReference type="Pfam" id="PF00850"/>
    </source>
</evidence>
<dbReference type="InterPro" id="IPR037138">
    <property type="entry name" value="His_deacetylse_dom_sf"/>
</dbReference>
<dbReference type="GO" id="GO:0040029">
    <property type="term" value="P:epigenetic regulation of gene expression"/>
    <property type="evidence" value="ECO:0007669"/>
    <property type="project" value="TreeGrafter"/>
</dbReference>
<dbReference type="SUPFAM" id="SSF52768">
    <property type="entry name" value="Arginase/deacetylase"/>
    <property type="match status" value="1"/>
</dbReference>
<dbReference type="Gene3D" id="3.90.1720.10">
    <property type="entry name" value="endopeptidase domain like (from Nostoc punctiforme)"/>
    <property type="match status" value="1"/>
</dbReference>
<gene>
    <name evidence="2" type="ORF">Hyperionvirus6_108</name>
</gene>
<feature type="domain" description="Histone deacetylase" evidence="1">
    <location>
        <begin position="478"/>
        <end position="746"/>
    </location>
</feature>
<dbReference type="CDD" id="cd04301">
    <property type="entry name" value="NAT_SF"/>
    <property type="match status" value="1"/>
</dbReference>
<protein>
    <submittedName>
        <fullName evidence="2">Class II histone deacetylase</fullName>
    </submittedName>
</protein>
<accession>A0A3G5A832</accession>
<sequence>MATERKGIFKARVLDGAGSRPGNPYVWSRLLTPSGPLFESFIEILKGIEPNTIPVGGLVSYDPKNYRCYVACHSGRVGAIAIGCYFPKKKNLHVEDYALSPHIYGKGLAEALWEAWLEFIWLEWPEVREAMSLTIEVYLKNVQPWKKIMRVEEVKVSNKAIFISEATPIIFMARNLSALDANDIYREWQDYQRVFYPALLKEKLRNNLDENIRNIIKYCSGLIGKPYVWWKGGIFTDKNIGPLWSCDGPPPDKKDIDVINCSGLINLGLRSIGLSLPIATTDGSKGGTLAYQEHYKSVAEAFDSKKIYPVGTLIGRRYNKSGKDQGHLAIIIENNYVLQSCHSDGVNNIYTLEKSNESEDGGDYYDYVVLPQNWLQREKPKPTSTPRKRLDRIMSHLPHSDLAAFSTPSASECTGVGTSGKRTGLVWHELFSWFNPGMIYSGQFPAEISEAKRIFIQGGDSFDKDCTARSVSLIKVCLEEELYWIKPKIASVEQLQYVHDIEYIRKIERLNSTSGEAGEFTSIGIGCGDIAKLAVGGVIDAIDAVVQKVIKNAYCLIRPSGHHALADKAMGFCIYNNIAIGAKYVQKKYGYRRVVLVDWDAHHGNSTQKTFWHDDSVLYISTHQDSCYPPDSGSIHETGEGKGVGFNINIPFPPGSGHGAYEEAWRRIIIPAIDAFVPDIIMVSCGLNASAMDPMSRIMLSSGAFVTFTNHLMILADRHCEGRLVLVSEGGYSSATMGFGVLSIIETLMERKTKTVDPYRSEIENYGGHTCTIQQRAVIDAVIDRHISIAKTPLLSPRTITD</sequence>
<dbReference type="InterPro" id="IPR023696">
    <property type="entry name" value="Ureohydrolase_dom_sf"/>
</dbReference>
<dbReference type="PANTHER" id="PTHR10625">
    <property type="entry name" value="HISTONE DEACETYLASE HDAC1-RELATED"/>
    <property type="match status" value="1"/>
</dbReference>
<dbReference type="CDD" id="cd09996">
    <property type="entry name" value="HDAC_classII_1"/>
    <property type="match status" value="1"/>
</dbReference>
<dbReference type="InterPro" id="IPR023801">
    <property type="entry name" value="His_deacetylse_dom"/>
</dbReference>
<dbReference type="GO" id="GO:0004407">
    <property type="term" value="F:histone deacetylase activity"/>
    <property type="evidence" value="ECO:0007669"/>
    <property type="project" value="TreeGrafter"/>
</dbReference>
<dbReference type="InterPro" id="IPR000286">
    <property type="entry name" value="HDACs"/>
</dbReference>
<dbReference type="InterPro" id="IPR038765">
    <property type="entry name" value="Papain-like_cys_pep_sf"/>
</dbReference>
<dbReference type="InterPro" id="IPR016181">
    <property type="entry name" value="Acyl_CoA_acyltransferase"/>
</dbReference>
<name>A0A3G5A832_9VIRU</name>
<dbReference type="EMBL" id="MK072388">
    <property type="protein sequence ID" value="AYV83427.1"/>
    <property type="molecule type" value="Genomic_DNA"/>
</dbReference>
<dbReference type="Gene3D" id="3.40.800.20">
    <property type="entry name" value="Histone deacetylase domain"/>
    <property type="match status" value="1"/>
</dbReference>
<dbReference type="SUPFAM" id="SSF55729">
    <property type="entry name" value="Acyl-CoA N-acyltransferases (Nat)"/>
    <property type="match status" value="1"/>
</dbReference>
<dbReference type="Pfam" id="PF00850">
    <property type="entry name" value="Hist_deacetyl"/>
    <property type="match status" value="1"/>
</dbReference>
<proteinExistence type="predicted"/>
<reference evidence="2" key="1">
    <citation type="submission" date="2018-10" db="EMBL/GenBank/DDBJ databases">
        <title>Hidden diversity of soil giant viruses.</title>
        <authorList>
            <person name="Schulz F."/>
            <person name="Alteio L."/>
            <person name="Goudeau D."/>
            <person name="Ryan E.M."/>
            <person name="Malmstrom R.R."/>
            <person name="Blanchard J."/>
            <person name="Woyke T."/>
        </authorList>
    </citation>
    <scope>NUCLEOTIDE SEQUENCE</scope>
    <source>
        <strain evidence="2">HYV1</strain>
    </source>
</reference>
<dbReference type="PRINTS" id="PR01270">
    <property type="entry name" value="HDASUPER"/>
</dbReference>
<evidence type="ECO:0000313" key="2">
    <source>
        <dbReference type="EMBL" id="AYV83427.1"/>
    </source>
</evidence>
<organism evidence="2">
    <name type="scientific">Hyperionvirus sp</name>
    <dbReference type="NCBI Taxonomy" id="2487770"/>
    <lineage>
        <taxon>Viruses</taxon>
        <taxon>Varidnaviria</taxon>
        <taxon>Bamfordvirae</taxon>
        <taxon>Nucleocytoviricota</taxon>
        <taxon>Megaviricetes</taxon>
        <taxon>Imitervirales</taxon>
        <taxon>Mimiviridae</taxon>
        <taxon>Klosneuvirinae</taxon>
    </lineage>
</organism>
<dbReference type="PANTHER" id="PTHR10625:SF31">
    <property type="entry name" value="HISTONE DEACETYLASE DOMAIN-CONTAINING PROTEIN"/>
    <property type="match status" value="1"/>
</dbReference>
<dbReference type="SUPFAM" id="SSF54001">
    <property type="entry name" value="Cysteine proteinases"/>
    <property type="match status" value="1"/>
</dbReference>